<feature type="domain" description="Dihydroprymidine dehydrogenase" evidence="2">
    <location>
        <begin position="5"/>
        <end position="95"/>
    </location>
</feature>
<dbReference type="InterPro" id="IPR023753">
    <property type="entry name" value="FAD/NAD-binding_dom"/>
</dbReference>
<evidence type="ECO:0000313" key="3">
    <source>
        <dbReference type="EMBL" id="VYU58089.1"/>
    </source>
</evidence>
<proteinExistence type="predicted"/>
<dbReference type="AlphaFoldDB" id="A0A6N3G340"/>
<dbReference type="InterPro" id="IPR009051">
    <property type="entry name" value="Helical_ferredxn"/>
</dbReference>
<dbReference type="Pfam" id="PF14691">
    <property type="entry name" value="Fer4_20"/>
    <property type="match status" value="1"/>
</dbReference>
<dbReference type="SUPFAM" id="SSF46548">
    <property type="entry name" value="alpha-helical ferredoxin"/>
    <property type="match status" value="1"/>
</dbReference>
<dbReference type="InterPro" id="IPR028261">
    <property type="entry name" value="DPD_II"/>
</dbReference>
<organism evidence="3">
    <name type="scientific">Intestinibacter bartlettii</name>
    <dbReference type="NCBI Taxonomy" id="261299"/>
    <lineage>
        <taxon>Bacteria</taxon>
        <taxon>Bacillati</taxon>
        <taxon>Bacillota</taxon>
        <taxon>Clostridia</taxon>
        <taxon>Peptostreptococcales</taxon>
        <taxon>Peptostreptococcaceae</taxon>
        <taxon>Intestinibacter</taxon>
    </lineage>
</organism>
<protein>
    <submittedName>
        <fullName evidence="3">Glutamate synthase [NADPH] small chain</fullName>
        <ecNumber evidence="3">1.4.1.13</ecNumber>
    </submittedName>
</protein>
<feature type="domain" description="FAD/NAD(P)-binding" evidence="1">
    <location>
        <begin position="109"/>
        <end position="394"/>
    </location>
</feature>
<dbReference type="Pfam" id="PF07992">
    <property type="entry name" value="Pyr_redox_2"/>
    <property type="match status" value="1"/>
</dbReference>
<name>A0A6N3G340_9FIRM</name>
<dbReference type="GO" id="GO:0004355">
    <property type="term" value="F:glutamate synthase (NADPH) activity"/>
    <property type="evidence" value="ECO:0007669"/>
    <property type="project" value="UniProtKB-EC"/>
</dbReference>
<dbReference type="Gene3D" id="3.50.50.60">
    <property type="entry name" value="FAD/NAD(P)-binding domain"/>
    <property type="match status" value="2"/>
</dbReference>
<evidence type="ECO:0000259" key="2">
    <source>
        <dbReference type="Pfam" id="PF14691"/>
    </source>
</evidence>
<keyword evidence="3" id="KW-0560">Oxidoreductase</keyword>
<dbReference type="Gene3D" id="1.10.1060.10">
    <property type="entry name" value="Alpha-helical ferredoxin"/>
    <property type="match status" value="1"/>
</dbReference>
<gene>
    <name evidence="3" type="primary">gltD_1</name>
    <name evidence="3" type="ORF">IBLFYP30_00682</name>
</gene>
<dbReference type="PRINTS" id="PR00469">
    <property type="entry name" value="PNDRDTASEII"/>
</dbReference>
<dbReference type="SUPFAM" id="SSF51971">
    <property type="entry name" value="Nucleotide-binding domain"/>
    <property type="match status" value="2"/>
</dbReference>
<evidence type="ECO:0000259" key="1">
    <source>
        <dbReference type="Pfam" id="PF07992"/>
    </source>
</evidence>
<dbReference type="GO" id="GO:0051536">
    <property type="term" value="F:iron-sulfur cluster binding"/>
    <property type="evidence" value="ECO:0007669"/>
    <property type="project" value="InterPro"/>
</dbReference>
<dbReference type="EMBL" id="CACRUE010000046">
    <property type="protein sequence ID" value="VYU58089.1"/>
    <property type="molecule type" value="Genomic_DNA"/>
</dbReference>
<dbReference type="PANTHER" id="PTHR42783">
    <property type="entry name" value="GLUTAMATE SYNTHASE [NADPH] SMALL CHAIN"/>
    <property type="match status" value="1"/>
</dbReference>
<dbReference type="PANTHER" id="PTHR42783:SF3">
    <property type="entry name" value="GLUTAMATE SYNTHASE [NADPH] SMALL CHAIN-RELATED"/>
    <property type="match status" value="1"/>
</dbReference>
<dbReference type="PRINTS" id="PR00368">
    <property type="entry name" value="FADPNR"/>
</dbReference>
<reference evidence="3" key="1">
    <citation type="submission" date="2019-11" db="EMBL/GenBank/DDBJ databases">
        <authorList>
            <person name="Feng L."/>
        </authorList>
    </citation>
    <scope>NUCLEOTIDE SEQUENCE</scope>
    <source>
        <strain evidence="3">IbartlettiiLFYP30</strain>
    </source>
</reference>
<dbReference type="RefSeq" id="WP_156531287.1">
    <property type="nucleotide sequence ID" value="NZ_CACRUE010000046.1"/>
</dbReference>
<sequence length="415" mass="45806">MINNLQEAENCMLCKKARCQKNCPINTPIPQVIQLYKNGEIEKAGEILFNNNPLSVICAIVCPHEKQCRGNCIRGIKKEPVHFHSIEQEISTEYLKNTKFIKPESNGIKVAVIGSGPAGLTVAFELAKKGYDVTIFEKNEKIGGVLTYGIPDFRLSRELIDLLVSRLLDLGVKIKINSIVGPVITLNKLFKDGYKSIFIGTGVWNPKRLDIKGETFGHSHYAIDYLKSPKYYSLGKKVVVIGAGNVAMDAARTAKRNGAEEVYVAYRRDFEDMTATKHEISEAIEEGVLFKTFEAPVEIVDDGIILARTEKKEVDGKSTVGMIPDSEYLFECDSILIAVSQAPKNTIVVNNKGVDTTKRGHIETDEKGHTTKEGVFACGDVVLGASTVIQAVNSAKIVSESMDEYLQEITEEEVI</sequence>
<dbReference type="InterPro" id="IPR036188">
    <property type="entry name" value="FAD/NAD-bd_sf"/>
</dbReference>
<accession>A0A6N3G340</accession>
<dbReference type="EC" id="1.4.1.13" evidence="3"/>